<reference evidence="1" key="2">
    <citation type="journal article" date="2015" name="Data Brief">
        <title>Shoot transcriptome of the giant reed, Arundo donax.</title>
        <authorList>
            <person name="Barrero R.A."/>
            <person name="Guerrero F.D."/>
            <person name="Moolhuijzen P."/>
            <person name="Goolsby J.A."/>
            <person name="Tidwell J."/>
            <person name="Bellgard S.E."/>
            <person name="Bellgard M.I."/>
        </authorList>
    </citation>
    <scope>NUCLEOTIDE SEQUENCE</scope>
    <source>
        <tissue evidence="1">Shoot tissue taken approximately 20 cm above the soil surface</tissue>
    </source>
</reference>
<proteinExistence type="predicted"/>
<protein>
    <submittedName>
        <fullName evidence="1">Uncharacterized protein</fullName>
    </submittedName>
</protein>
<dbReference type="EMBL" id="GBRH01262186">
    <property type="protein sequence ID" value="JAD35709.1"/>
    <property type="molecule type" value="Transcribed_RNA"/>
</dbReference>
<dbReference type="AlphaFoldDB" id="A0A0A8Z8H3"/>
<sequence length="59" mass="6466">MPSVATPHSRCLQPIIAHLVGSTGGEADEARNGICPGMGRRVRAASRLCRHRRLPRRVH</sequence>
<name>A0A0A8Z8H3_ARUDO</name>
<evidence type="ECO:0000313" key="1">
    <source>
        <dbReference type="EMBL" id="JAD35709.1"/>
    </source>
</evidence>
<reference evidence="1" key="1">
    <citation type="submission" date="2014-09" db="EMBL/GenBank/DDBJ databases">
        <authorList>
            <person name="Magalhaes I.L.F."/>
            <person name="Oliveira U."/>
            <person name="Santos F.R."/>
            <person name="Vidigal T.H.D.A."/>
            <person name="Brescovit A.D."/>
            <person name="Santos A.J."/>
        </authorList>
    </citation>
    <scope>NUCLEOTIDE SEQUENCE</scope>
    <source>
        <tissue evidence="1">Shoot tissue taken approximately 20 cm above the soil surface</tissue>
    </source>
</reference>
<accession>A0A0A8Z8H3</accession>
<organism evidence="1">
    <name type="scientific">Arundo donax</name>
    <name type="common">Giant reed</name>
    <name type="synonym">Donax arundinaceus</name>
    <dbReference type="NCBI Taxonomy" id="35708"/>
    <lineage>
        <taxon>Eukaryota</taxon>
        <taxon>Viridiplantae</taxon>
        <taxon>Streptophyta</taxon>
        <taxon>Embryophyta</taxon>
        <taxon>Tracheophyta</taxon>
        <taxon>Spermatophyta</taxon>
        <taxon>Magnoliopsida</taxon>
        <taxon>Liliopsida</taxon>
        <taxon>Poales</taxon>
        <taxon>Poaceae</taxon>
        <taxon>PACMAD clade</taxon>
        <taxon>Arundinoideae</taxon>
        <taxon>Arundineae</taxon>
        <taxon>Arundo</taxon>
    </lineage>
</organism>